<organism evidence="1 2">
    <name type="scientific">Candidatus Gottesmanbacteria bacterium RIFCSPHIGHO2_02_FULL_40_13</name>
    <dbReference type="NCBI Taxonomy" id="1798384"/>
    <lineage>
        <taxon>Bacteria</taxon>
        <taxon>Candidatus Gottesmaniibacteriota</taxon>
    </lineage>
</organism>
<accession>A0A1F6ACN7</accession>
<reference evidence="1 2" key="1">
    <citation type="journal article" date="2016" name="Nat. Commun.">
        <title>Thousands of microbial genomes shed light on interconnected biogeochemical processes in an aquifer system.</title>
        <authorList>
            <person name="Anantharaman K."/>
            <person name="Brown C.T."/>
            <person name="Hug L.A."/>
            <person name="Sharon I."/>
            <person name="Castelle C.J."/>
            <person name="Probst A.J."/>
            <person name="Thomas B.C."/>
            <person name="Singh A."/>
            <person name="Wilkins M.J."/>
            <person name="Karaoz U."/>
            <person name="Brodie E.L."/>
            <person name="Williams K.H."/>
            <person name="Hubbard S.S."/>
            <person name="Banfield J.F."/>
        </authorList>
    </citation>
    <scope>NUCLEOTIDE SEQUENCE [LARGE SCALE GENOMIC DNA]</scope>
</reference>
<evidence type="ECO:0008006" key="3">
    <source>
        <dbReference type="Google" id="ProtNLM"/>
    </source>
</evidence>
<proteinExistence type="predicted"/>
<evidence type="ECO:0000313" key="2">
    <source>
        <dbReference type="Proteomes" id="UP000177092"/>
    </source>
</evidence>
<gene>
    <name evidence="1" type="ORF">A3D03_00150</name>
</gene>
<dbReference type="Proteomes" id="UP000177092">
    <property type="component" value="Unassembled WGS sequence"/>
</dbReference>
<comment type="caution">
    <text evidence="1">The sequence shown here is derived from an EMBL/GenBank/DDBJ whole genome shotgun (WGS) entry which is preliminary data.</text>
</comment>
<dbReference type="STRING" id="1798384.A3D03_00150"/>
<name>A0A1F6ACN7_9BACT</name>
<sequence>MIYLSANHQPYAKIKVRLGRQWILVDSLIDTGFSAGLALPERYLIFMKTTSKWKQAFELADGSLVEFNLYKLTVKIADKHKIVSAVFSKSNDALAGIELLDGFRLELDLKKYKISLT</sequence>
<protein>
    <recommendedName>
        <fullName evidence="3">Aspartyl protease</fullName>
    </recommendedName>
</protein>
<dbReference type="EMBL" id="MFJN01000001">
    <property type="protein sequence ID" value="OGG22540.1"/>
    <property type="molecule type" value="Genomic_DNA"/>
</dbReference>
<evidence type="ECO:0000313" key="1">
    <source>
        <dbReference type="EMBL" id="OGG22540.1"/>
    </source>
</evidence>
<dbReference type="AlphaFoldDB" id="A0A1F6ACN7"/>